<sequence length="91" mass="9854">MNQDELSHALSALPGWTGSPSAIERTVACESFMGAIGLVNRVAEAAEEANHHPDMEIRWREVTFRLSTHSEGGVVTEQDLALARVINSLAP</sequence>
<dbReference type="GO" id="GO:0006729">
    <property type="term" value="P:tetrahydrobiopterin biosynthetic process"/>
    <property type="evidence" value="ECO:0007669"/>
    <property type="project" value="InterPro"/>
</dbReference>
<evidence type="ECO:0000256" key="5">
    <source>
        <dbReference type="ARBA" id="ARBA00023239"/>
    </source>
</evidence>
<organism evidence="6 7">
    <name type="scientific">Virgisporangium aliadipatigenens</name>
    <dbReference type="NCBI Taxonomy" id="741659"/>
    <lineage>
        <taxon>Bacteria</taxon>
        <taxon>Bacillati</taxon>
        <taxon>Actinomycetota</taxon>
        <taxon>Actinomycetes</taxon>
        <taxon>Micromonosporales</taxon>
        <taxon>Micromonosporaceae</taxon>
        <taxon>Virgisporangium</taxon>
    </lineage>
</organism>
<dbReference type="EC" id="4.2.1.96" evidence="3"/>
<accession>A0A8J3YT35</accession>
<evidence type="ECO:0000256" key="2">
    <source>
        <dbReference type="ARBA" id="ARBA00006472"/>
    </source>
</evidence>
<name>A0A8J3YT35_9ACTN</name>
<dbReference type="InterPro" id="IPR036428">
    <property type="entry name" value="PCD_sf"/>
</dbReference>
<comment type="similarity">
    <text evidence="2">Belongs to the pterin-4-alpha-carbinolamine dehydratase family.</text>
</comment>
<protein>
    <recommendedName>
        <fullName evidence="4">Putative pterin-4-alpha-carbinolamine dehydratase</fullName>
        <ecNumber evidence="3">4.2.1.96</ecNumber>
    </recommendedName>
</protein>
<reference evidence="6" key="1">
    <citation type="submission" date="2021-01" db="EMBL/GenBank/DDBJ databases">
        <title>Whole genome shotgun sequence of Virgisporangium aliadipatigenens NBRC 105644.</title>
        <authorList>
            <person name="Komaki H."/>
            <person name="Tamura T."/>
        </authorList>
    </citation>
    <scope>NUCLEOTIDE SEQUENCE</scope>
    <source>
        <strain evidence="6">NBRC 105644</strain>
    </source>
</reference>
<dbReference type="NCBIfam" id="NF002017">
    <property type="entry name" value="PRK00823.1-2"/>
    <property type="match status" value="1"/>
</dbReference>
<evidence type="ECO:0000313" key="6">
    <source>
        <dbReference type="EMBL" id="GIJ50102.1"/>
    </source>
</evidence>
<proteinExistence type="inferred from homology"/>
<dbReference type="CDD" id="cd00488">
    <property type="entry name" value="PCD_DCoH"/>
    <property type="match status" value="1"/>
</dbReference>
<keyword evidence="7" id="KW-1185">Reference proteome</keyword>
<evidence type="ECO:0000313" key="7">
    <source>
        <dbReference type="Proteomes" id="UP000619260"/>
    </source>
</evidence>
<dbReference type="PANTHER" id="PTHR12599:SF0">
    <property type="entry name" value="PTERIN-4-ALPHA-CARBINOLAMINE DEHYDRATASE"/>
    <property type="match status" value="1"/>
</dbReference>
<dbReference type="PANTHER" id="PTHR12599">
    <property type="entry name" value="PTERIN-4-ALPHA-CARBINOLAMINE DEHYDRATASE"/>
    <property type="match status" value="1"/>
</dbReference>
<keyword evidence="5" id="KW-0456">Lyase</keyword>
<dbReference type="EMBL" id="BOPF01000033">
    <property type="protein sequence ID" value="GIJ50102.1"/>
    <property type="molecule type" value="Genomic_DNA"/>
</dbReference>
<dbReference type="RefSeq" id="WP_203903550.1">
    <property type="nucleotide sequence ID" value="NZ_BOPF01000033.1"/>
</dbReference>
<evidence type="ECO:0000256" key="3">
    <source>
        <dbReference type="ARBA" id="ARBA00013252"/>
    </source>
</evidence>
<dbReference type="Pfam" id="PF01329">
    <property type="entry name" value="Pterin_4a"/>
    <property type="match status" value="1"/>
</dbReference>
<dbReference type="GO" id="GO:0008124">
    <property type="term" value="F:4-alpha-hydroxytetrahydrobiopterin dehydratase activity"/>
    <property type="evidence" value="ECO:0007669"/>
    <property type="project" value="UniProtKB-EC"/>
</dbReference>
<gene>
    <name evidence="6" type="ORF">Val02_69880</name>
</gene>
<comment type="caution">
    <text evidence="6">The sequence shown here is derived from an EMBL/GenBank/DDBJ whole genome shotgun (WGS) entry which is preliminary data.</text>
</comment>
<evidence type="ECO:0000256" key="4">
    <source>
        <dbReference type="ARBA" id="ARBA00021735"/>
    </source>
</evidence>
<dbReference type="SUPFAM" id="SSF55248">
    <property type="entry name" value="PCD-like"/>
    <property type="match status" value="1"/>
</dbReference>
<dbReference type="AlphaFoldDB" id="A0A8J3YT35"/>
<evidence type="ECO:0000256" key="1">
    <source>
        <dbReference type="ARBA" id="ARBA00001554"/>
    </source>
</evidence>
<dbReference type="Gene3D" id="3.30.1360.20">
    <property type="entry name" value="Transcriptional coactivator/pterin dehydratase"/>
    <property type="match status" value="1"/>
</dbReference>
<comment type="catalytic activity">
    <reaction evidence="1">
        <text>(4aS,6R)-4a-hydroxy-L-erythro-5,6,7,8-tetrahydrobiopterin = (6R)-L-erythro-6,7-dihydrobiopterin + H2O</text>
        <dbReference type="Rhea" id="RHEA:11920"/>
        <dbReference type="ChEBI" id="CHEBI:15377"/>
        <dbReference type="ChEBI" id="CHEBI:15642"/>
        <dbReference type="ChEBI" id="CHEBI:43120"/>
        <dbReference type="EC" id="4.2.1.96"/>
    </reaction>
</comment>
<dbReference type="InterPro" id="IPR001533">
    <property type="entry name" value="Pterin_deHydtase"/>
</dbReference>
<dbReference type="Proteomes" id="UP000619260">
    <property type="component" value="Unassembled WGS sequence"/>
</dbReference>